<dbReference type="EMBL" id="JAAGWG010000006">
    <property type="protein sequence ID" value="NEK85074.1"/>
    <property type="molecule type" value="Genomic_DNA"/>
</dbReference>
<dbReference type="InterPro" id="IPR005115">
    <property type="entry name" value="Gly_transporter"/>
</dbReference>
<organism evidence="9 10">
    <name type="scientific">Blastococcus saxobsidens</name>
    <dbReference type="NCBI Taxonomy" id="138336"/>
    <lineage>
        <taxon>Bacteria</taxon>
        <taxon>Bacillati</taxon>
        <taxon>Actinomycetota</taxon>
        <taxon>Actinomycetes</taxon>
        <taxon>Geodermatophilales</taxon>
        <taxon>Geodermatophilaceae</taxon>
        <taxon>Blastococcus</taxon>
    </lineage>
</organism>
<feature type="transmembrane region" description="Helical" evidence="7">
    <location>
        <begin position="152"/>
        <end position="170"/>
    </location>
</feature>
<evidence type="ECO:0000256" key="6">
    <source>
        <dbReference type="ARBA" id="ARBA00023136"/>
    </source>
</evidence>
<dbReference type="PANTHER" id="PTHR30506:SF3">
    <property type="entry name" value="UPF0126 INNER MEMBRANE PROTEIN YADS-RELATED"/>
    <property type="match status" value="1"/>
</dbReference>
<comment type="caution">
    <text evidence="9">The sequence shown here is derived from an EMBL/GenBank/DDBJ whole genome shotgun (WGS) entry which is preliminary data.</text>
</comment>
<keyword evidence="4 7" id="KW-0812">Transmembrane</keyword>
<dbReference type="RefSeq" id="WP_163202761.1">
    <property type="nucleotide sequence ID" value="NZ_JAAGWG010000006.1"/>
</dbReference>
<evidence type="ECO:0000256" key="3">
    <source>
        <dbReference type="ARBA" id="ARBA00022475"/>
    </source>
</evidence>
<evidence type="ECO:0000256" key="1">
    <source>
        <dbReference type="ARBA" id="ARBA00004651"/>
    </source>
</evidence>
<reference evidence="9 10" key="1">
    <citation type="submission" date="2019-12" db="EMBL/GenBank/DDBJ databases">
        <title>the WGS of Blastococcus saxobsidens 67B17.</title>
        <authorList>
            <person name="Jiang Z."/>
        </authorList>
    </citation>
    <scope>NUCLEOTIDE SEQUENCE [LARGE SCALE GENOMIC DNA]</scope>
    <source>
        <strain evidence="9 10">67B17</strain>
    </source>
</reference>
<evidence type="ECO:0000313" key="10">
    <source>
        <dbReference type="Proteomes" id="UP000479241"/>
    </source>
</evidence>
<name>A0A6L9W0N9_9ACTN</name>
<gene>
    <name evidence="9" type="ORF">GCU60_04755</name>
</gene>
<feature type="transmembrane region" description="Helical" evidence="7">
    <location>
        <begin position="176"/>
        <end position="197"/>
    </location>
</feature>
<feature type="transmembrane region" description="Helical" evidence="7">
    <location>
        <begin position="66"/>
        <end position="86"/>
    </location>
</feature>
<comment type="similarity">
    <text evidence="2">Belongs to the UPF0126 family.</text>
</comment>
<evidence type="ECO:0000256" key="4">
    <source>
        <dbReference type="ARBA" id="ARBA00022692"/>
    </source>
</evidence>
<proteinExistence type="inferred from homology"/>
<feature type="transmembrane region" description="Helical" evidence="7">
    <location>
        <begin position="33"/>
        <end position="54"/>
    </location>
</feature>
<sequence>MPTTALLILDLVGTFAFALNGALIAVRSTRLDIVGVITLGMITALGGGTIRDVLLGALPPATFVDWRYLAVAAAGGLIAFFTGHYLERIYGAINVLDAAGLGLFAVTGALKALDLGFGPAQAVVVGGITGVGGGTLRDVLIRQVPSVLSSGLYAVPAIVGATAVVVVELLDVRGAIATVGAAVLCFAIRMLGVHFDVNAPFPPGRRWHEQE</sequence>
<dbReference type="Pfam" id="PF03458">
    <property type="entry name" value="Gly_transporter"/>
    <property type="match status" value="2"/>
</dbReference>
<feature type="transmembrane region" description="Helical" evidence="7">
    <location>
        <begin position="6"/>
        <end position="26"/>
    </location>
</feature>
<evidence type="ECO:0000313" key="9">
    <source>
        <dbReference type="EMBL" id="NEK85074.1"/>
    </source>
</evidence>
<comment type="subcellular location">
    <subcellularLocation>
        <location evidence="1">Cell membrane</location>
        <topology evidence="1">Multi-pass membrane protein</topology>
    </subcellularLocation>
</comment>
<keyword evidence="6 7" id="KW-0472">Membrane</keyword>
<dbReference type="PANTHER" id="PTHR30506">
    <property type="entry name" value="INNER MEMBRANE PROTEIN"/>
    <property type="match status" value="1"/>
</dbReference>
<accession>A0A6L9W0N9</accession>
<feature type="domain" description="Glycine transporter" evidence="8">
    <location>
        <begin position="95"/>
        <end position="167"/>
    </location>
</feature>
<dbReference type="Proteomes" id="UP000479241">
    <property type="component" value="Unassembled WGS sequence"/>
</dbReference>
<keyword evidence="5 7" id="KW-1133">Transmembrane helix</keyword>
<protein>
    <submittedName>
        <fullName evidence="9">Trimeric intracellular cation channel family protein</fullName>
    </submittedName>
</protein>
<feature type="domain" description="Glycine transporter" evidence="8">
    <location>
        <begin position="8"/>
        <end position="82"/>
    </location>
</feature>
<keyword evidence="3" id="KW-1003">Cell membrane</keyword>
<feature type="transmembrane region" description="Helical" evidence="7">
    <location>
        <begin position="119"/>
        <end position="140"/>
    </location>
</feature>
<evidence type="ECO:0000256" key="5">
    <source>
        <dbReference type="ARBA" id="ARBA00022989"/>
    </source>
</evidence>
<evidence type="ECO:0000256" key="7">
    <source>
        <dbReference type="SAM" id="Phobius"/>
    </source>
</evidence>
<evidence type="ECO:0000256" key="2">
    <source>
        <dbReference type="ARBA" id="ARBA00008193"/>
    </source>
</evidence>
<dbReference type="AlphaFoldDB" id="A0A6L9W0N9"/>
<feature type="transmembrane region" description="Helical" evidence="7">
    <location>
        <begin position="93"/>
        <end position="113"/>
    </location>
</feature>
<dbReference type="GO" id="GO:0005886">
    <property type="term" value="C:plasma membrane"/>
    <property type="evidence" value="ECO:0007669"/>
    <property type="project" value="UniProtKB-SubCell"/>
</dbReference>
<evidence type="ECO:0000259" key="8">
    <source>
        <dbReference type="Pfam" id="PF03458"/>
    </source>
</evidence>